<feature type="compositionally biased region" description="Polar residues" evidence="1">
    <location>
        <begin position="32"/>
        <end position="43"/>
    </location>
</feature>
<organism evidence="2 3">
    <name type="scientific">Microthlaspi erraticum</name>
    <dbReference type="NCBI Taxonomy" id="1685480"/>
    <lineage>
        <taxon>Eukaryota</taxon>
        <taxon>Viridiplantae</taxon>
        <taxon>Streptophyta</taxon>
        <taxon>Embryophyta</taxon>
        <taxon>Tracheophyta</taxon>
        <taxon>Spermatophyta</taxon>
        <taxon>Magnoliopsida</taxon>
        <taxon>eudicotyledons</taxon>
        <taxon>Gunneridae</taxon>
        <taxon>Pentapetalae</taxon>
        <taxon>rosids</taxon>
        <taxon>malvids</taxon>
        <taxon>Brassicales</taxon>
        <taxon>Brassicaceae</taxon>
        <taxon>Coluteocarpeae</taxon>
        <taxon>Microthlaspi</taxon>
    </lineage>
</organism>
<keyword evidence="3" id="KW-1185">Reference proteome</keyword>
<evidence type="ECO:0000313" key="3">
    <source>
        <dbReference type="Proteomes" id="UP000467841"/>
    </source>
</evidence>
<gene>
    <name evidence="2" type="ORF">MERR_LOCUS27266</name>
</gene>
<proteinExistence type="predicted"/>
<feature type="compositionally biased region" description="Basic and acidic residues" evidence="1">
    <location>
        <begin position="95"/>
        <end position="110"/>
    </location>
</feature>
<dbReference type="EMBL" id="CACVBM020001220">
    <property type="protein sequence ID" value="CAA7040031.1"/>
    <property type="molecule type" value="Genomic_DNA"/>
</dbReference>
<comment type="caution">
    <text evidence="2">The sequence shown here is derived from an EMBL/GenBank/DDBJ whole genome shotgun (WGS) entry which is preliminary data.</text>
</comment>
<evidence type="ECO:0000256" key="1">
    <source>
        <dbReference type="SAM" id="MobiDB-lite"/>
    </source>
</evidence>
<feature type="compositionally biased region" description="Polar residues" evidence="1">
    <location>
        <begin position="75"/>
        <end position="85"/>
    </location>
</feature>
<feature type="region of interest" description="Disordered" evidence="1">
    <location>
        <begin position="15"/>
        <end position="129"/>
    </location>
</feature>
<protein>
    <submittedName>
        <fullName evidence="2">Uncharacterized protein</fullName>
    </submittedName>
</protein>
<reference evidence="2" key="1">
    <citation type="submission" date="2020-01" db="EMBL/GenBank/DDBJ databases">
        <authorList>
            <person name="Mishra B."/>
        </authorList>
    </citation>
    <scope>NUCLEOTIDE SEQUENCE [LARGE SCALE GENOMIC DNA]</scope>
</reference>
<evidence type="ECO:0000313" key="2">
    <source>
        <dbReference type="EMBL" id="CAA7040031.1"/>
    </source>
</evidence>
<accession>A0A6D2JJ48</accession>
<sequence>MIKLVKTGQCIHFIRVPQSPRPSSRTDPESNVPRSSVLSSTAPREQKATHRGRAAQPCTTADPSVRPGRLRPATGQDSSAKSSIRPTRRPNTKTLGHDRSDRADSRHDPMTGRPSRPTVRTVRSTRSPF</sequence>
<name>A0A6D2JJ48_9BRAS</name>
<dbReference type="Proteomes" id="UP000467841">
    <property type="component" value="Unassembled WGS sequence"/>
</dbReference>
<dbReference type="AlphaFoldDB" id="A0A6D2JJ48"/>
<feature type="compositionally biased region" description="Low complexity" evidence="1">
    <location>
        <begin position="113"/>
        <end position="129"/>
    </location>
</feature>